<dbReference type="Proteomes" id="UP000269301">
    <property type="component" value="Unassembled WGS sequence"/>
</dbReference>
<evidence type="ECO:0000313" key="3">
    <source>
        <dbReference type="Proteomes" id="UP000269301"/>
    </source>
</evidence>
<keyword evidence="3" id="KW-1185">Reference proteome</keyword>
<feature type="domain" description="NERD" evidence="1">
    <location>
        <begin position="41"/>
        <end position="156"/>
    </location>
</feature>
<dbReference type="PROSITE" id="PS50965">
    <property type="entry name" value="NERD"/>
    <property type="match status" value="1"/>
</dbReference>
<dbReference type="AlphaFoldDB" id="A0A495A4F5"/>
<evidence type="ECO:0000259" key="1">
    <source>
        <dbReference type="PROSITE" id="PS50965"/>
    </source>
</evidence>
<dbReference type="Pfam" id="PF08378">
    <property type="entry name" value="NERD"/>
    <property type="match status" value="1"/>
</dbReference>
<organism evidence="2 3">
    <name type="scientific">Oceanobacillus halophilus</name>
    <dbReference type="NCBI Taxonomy" id="930130"/>
    <lineage>
        <taxon>Bacteria</taxon>
        <taxon>Bacillati</taxon>
        <taxon>Bacillota</taxon>
        <taxon>Bacilli</taxon>
        <taxon>Bacillales</taxon>
        <taxon>Bacillaceae</taxon>
        <taxon>Oceanobacillus</taxon>
    </lineage>
</organism>
<reference evidence="2 3" key="1">
    <citation type="journal article" date="2016" name="Int. J. Syst. Evol. Microbiol.">
        <title>Oceanobacillus halophilus sp. nov., a novel moderately halophilic bacterium from a hypersaline lake.</title>
        <authorList>
            <person name="Amoozegar M.A."/>
            <person name="Bagheri M."/>
            <person name="Makhdoumi A."/>
            <person name="Nikou M.M."/>
            <person name="Fazeli S.A.S."/>
            <person name="Schumann P."/>
            <person name="Sproer C."/>
            <person name="Sanchez-Porro C."/>
            <person name="Ventosa A."/>
        </authorList>
    </citation>
    <scope>NUCLEOTIDE SEQUENCE [LARGE SCALE GENOMIC DNA]</scope>
    <source>
        <strain evidence="2 3">DSM 23996</strain>
    </source>
</reference>
<accession>A0A495A4F5</accession>
<comment type="caution">
    <text evidence="2">The sequence shown here is derived from an EMBL/GenBank/DDBJ whole genome shotgun (WGS) entry which is preliminary data.</text>
</comment>
<gene>
    <name evidence="2" type="ORF">D8M06_07890</name>
</gene>
<dbReference type="InterPro" id="IPR011528">
    <property type="entry name" value="NERD"/>
</dbReference>
<name>A0A495A4F5_9BACI</name>
<sequence length="313" mass="36818">MEIKYRTVPLVLRKYEALARRLRRGHPKWAEVQYELAKRRKGYAGEKKVDYYLRMLASKFTILHDVCLNVNGQTFQMDNLIITPHAIYIIDVKSYHGSINFDHILKQSIHADGKTERGYMYPITQVELQQYKLQQWLLEQSLPSIPIYHFVAISEPSTSIHVKGDEEAVAKIVGHGEDMPRRILHQEELLTNGPVFQHQQICYAIKNNCVEFDLDVMDIHQLNQSDLQQGVFCPECGYLGIPRTHSGWYCHQCQKKYRNAHMPAIDDYLLLVKPRIRNSECMEWLKVNSRSTITRILQNSDLLYDAKRRWWMK</sequence>
<proteinExistence type="predicted"/>
<protein>
    <submittedName>
        <fullName evidence="2">NERD domain-containing protein</fullName>
    </submittedName>
</protein>
<dbReference type="EMBL" id="RBZP01000004">
    <property type="protein sequence ID" value="RKQ34292.1"/>
    <property type="molecule type" value="Genomic_DNA"/>
</dbReference>
<evidence type="ECO:0000313" key="2">
    <source>
        <dbReference type="EMBL" id="RKQ34292.1"/>
    </source>
</evidence>